<comment type="caution">
    <text evidence="1">The sequence shown here is derived from an EMBL/GenBank/DDBJ whole genome shotgun (WGS) entry which is preliminary data.</text>
</comment>
<gene>
    <name evidence="1" type="ORF">GSY63_23450</name>
</gene>
<dbReference type="PROSITE" id="PS51257">
    <property type="entry name" value="PROKAR_LIPOPROTEIN"/>
    <property type="match status" value="1"/>
</dbReference>
<dbReference type="Proteomes" id="UP000638732">
    <property type="component" value="Unassembled WGS sequence"/>
</dbReference>
<dbReference type="EMBL" id="WWEO01000045">
    <property type="protein sequence ID" value="NCD72340.1"/>
    <property type="molecule type" value="Genomic_DNA"/>
</dbReference>
<accession>A0A966DV04</accession>
<dbReference type="Gene3D" id="2.120.10.30">
    <property type="entry name" value="TolB, C-terminal domain"/>
    <property type="match status" value="1"/>
</dbReference>
<evidence type="ECO:0008006" key="3">
    <source>
        <dbReference type="Google" id="ProtNLM"/>
    </source>
</evidence>
<name>A0A966DV04_9SPHI</name>
<dbReference type="InterPro" id="IPR011042">
    <property type="entry name" value="6-blade_b-propeller_TolB-like"/>
</dbReference>
<dbReference type="AlphaFoldDB" id="A0A966DV04"/>
<reference evidence="1" key="1">
    <citation type="submission" date="2020-01" db="EMBL/GenBank/DDBJ databases">
        <authorList>
            <person name="Seo Y.L."/>
        </authorList>
    </citation>
    <scope>NUCLEOTIDE SEQUENCE</scope>
    <source>
        <strain evidence="1">R11</strain>
    </source>
</reference>
<proteinExistence type="predicted"/>
<reference evidence="1" key="2">
    <citation type="submission" date="2020-10" db="EMBL/GenBank/DDBJ databases">
        <title>Mucilaginibacter sp. nov., isolated from soil.</title>
        <authorList>
            <person name="Jeon C.O."/>
        </authorList>
    </citation>
    <scope>NUCLEOTIDE SEQUENCE</scope>
    <source>
        <strain evidence="1">R11</strain>
    </source>
</reference>
<sequence length="353" mass="38467">MKSKILLVALLGLSIAGCKKTEELSGKPNNVEAASPEAQAAIAAGTTLPLTIQTIAGKTGEHFQFANGLDLADDGNLYVADQNASLIRKVTPAGVVTTVPIPNSPDNGFALHSPMRVRVQKDGTINILTINTVGVVAFNNMWIVKPNGQALTPPFAPASSNNTNATRRSYDYDDLQTDKITGDVWVSGVNLNTGNSMIQKFKISPQGYLGTDEINWPRDSVYRDPTVGNGPDVRTFYIGYNGVRYIVMNYKSIYKLTPSGVFTRIFRDLTFSNINCIVGTKDGRTLYIVDDAALKRIVDGKLQYISGPSKPFDAHDGVGVYADIRPIQLALSKDESTLYFTDTRQLIRKVLLK</sequence>
<evidence type="ECO:0000313" key="2">
    <source>
        <dbReference type="Proteomes" id="UP000638732"/>
    </source>
</evidence>
<evidence type="ECO:0000313" key="1">
    <source>
        <dbReference type="EMBL" id="NCD72340.1"/>
    </source>
</evidence>
<dbReference type="SUPFAM" id="SSF101898">
    <property type="entry name" value="NHL repeat"/>
    <property type="match status" value="1"/>
</dbReference>
<protein>
    <recommendedName>
        <fullName evidence="3">NHL repeat-containing protein</fullName>
    </recommendedName>
</protein>
<keyword evidence="2" id="KW-1185">Reference proteome</keyword>
<dbReference type="RefSeq" id="WP_166588288.1">
    <property type="nucleotide sequence ID" value="NZ_WWEO01000045.1"/>
</dbReference>
<organism evidence="1 2">
    <name type="scientific">Mucilaginibacter agri</name>
    <dbReference type="NCBI Taxonomy" id="2695265"/>
    <lineage>
        <taxon>Bacteria</taxon>
        <taxon>Pseudomonadati</taxon>
        <taxon>Bacteroidota</taxon>
        <taxon>Sphingobacteriia</taxon>
        <taxon>Sphingobacteriales</taxon>
        <taxon>Sphingobacteriaceae</taxon>
        <taxon>Mucilaginibacter</taxon>
    </lineage>
</organism>